<dbReference type="AlphaFoldDB" id="A0AAW7Y9B2"/>
<gene>
    <name evidence="2" type="ORF">Q4568_20535</name>
</gene>
<evidence type="ECO:0000313" key="2">
    <source>
        <dbReference type="EMBL" id="MDO6544927.1"/>
    </source>
</evidence>
<reference evidence="2" key="1">
    <citation type="submission" date="2023-07" db="EMBL/GenBank/DDBJ databases">
        <title>Genome content predicts the carbon catabolic preferences of heterotrophic bacteria.</title>
        <authorList>
            <person name="Gralka M."/>
        </authorList>
    </citation>
    <scope>NUCLEOTIDE SEQUENCE</scope>
    <source>
        <strain evidence="2">G2M05</strain>
    </source>
</reference>
<organism evidence="2 3">
    <name type="scientific">Photobacterium sanguinicancri</name>
    <dbReference type="NCBI Taxonomy" id="875932"/>
    <lineage>
        <taxon>Bacteria</taxon>
        <taxon>Pseudomonadati</taxon>
        <taxon>Pseudomonadota</taxon>
        <taxon>Gammaproteobacteria</taxon>
        <taxon>Vibrionales</taxon>
        <taxon>Vibrionaceae</taxon>
        <taxon>Photobacterium</taxon>
    </lineage>
</organism>
<evidence type="ECO:0000256" key="1">
    <source>
        <dbReference type="SAM" id="SignalP"/>
    </source>
</evidence>
<sequence length="688" mass="78085">MKVNWLAVVVSLFSSISVIVQAQVYPSTGTGWVLPGSWEAPLTTSALDSANDVKRWEAQHADIVFGSMQDKVMNKKLISMGYMYSQKLDCKPGKPTAWLSKQSALTGLDLEDLYLHFSEDTQLEAASISQGVSYLLEGSPFHVILIRNGNYATARFPLTMQPNDELVVLSSYPSNSLVIAADIAPKVQQAIALSSPSEGIAQWKPIHSDWQHDQGEWQGSLDIQYPWQSSSARIEGRELNTGKQALSDGLQVWILKLNWQANSKVERVAFKPWLNYQDQRLVIPGWDSVNDRNQDGVVSDQEFYSRKNFKASARFRHQARLIPAGHMWPGTCWYRLNFGNKLLNDLHAKWYRYDWEQQGLSGAYNDDMAKLLGNNQFTVEAGGQLQELPFKAGNDEASLYYAKQMADFLALVKTYTQTHWLAANISDLNLWHYDGWPQALRDVVDVWLREHYLSPAMGLDRLYRYWDNFALARQGDKSLIMVSTKGGRSQVAPLLSTAWHQDIETGLALYYLFNIPQRTYYHSWNAGFYYGSGNTTDKNWYRQGVPKNWVYQPSAMLKVDIGQPTIAPKGHRIVYWRNKTNDVDIKAKTSSAMLGDISVAPANWFWLYRSGWGSDFPRHGVIARQYSKGLVVYRAMNEPNNTAFMQTKPLRVSLPGDYRRVMPDGTLGASTRYLELGGYEGVVLKKVE</sequence>
<keyword evidence="1" id="KW-0732">Signal</keyword>
<dbReference type="RefSeq" id="WP_062691033.1">
    <property type="nucleotide sequence ID" value="NZ_JAUOPU010000034.1"/>
</dbReference>
<feature type="signal peptide" evidence="1">
    <location>
        <begin position="1"/>
        <end position="22"/>
    </location>
</feature>
<evidence type="ECO:0000313" key="3">
    <source>
        <dbReference type="Proteomes" id="UP001170624"/>
    </source>
</evidence>
<dbReference type="EMBL" id="JAUOPU010000034">
    <property type="protein sequence ID" value="MDO6544927.1"/>
    <property type="molecule type" value="Genomic_DNA"/>
</dbReference>
<name>A0AAW7Y9B2_9GAMM</name>
<protein>
    <submittedName>
        <fullName evidence="2">Uncharacterized protein</fullName>
    </submittedName>
</protein>
<proteinExistence type="predicted"/>
<accession>A0AAW7Y9B2</accession>
<feature type="chain" id="PRO_5043925234" evidence="1">
    <location>
        <begin position="23"/>
        <end position="688"/>
    </location>
</feature>
<comment type="caution">
    <text evidence="2">The sequence shown here is derived from an EMBL/GenBank/DDBJ whole genome shotgun (WGS) entry which is preliminary data.</text>
</comment>
<dbReference type="Proteomes" id="UP001170624">
    <property type="component" value="Unassembled WGS sequence"/>
</dbReference>